<organism evidence="3 4">
    <name type="scientific">Diabrotica virgifera virgifera</name>
    <name type="common">western corn rootworm</name>
    <dbReference type="NCBI Taxonomy" id="50390"/>
    <lineage>
        <taxon>Eukaryota</taxon>
        <taxon>Metazoa</taxon>
        <taxon>Ecdysozoa</taxon>
        <taxon>Arthropoda</taxon>
        <taxon>Hexapoda</taxon>
        <taxon>Insecta</taxon>
        <taxon>Pterygota</taxon>
        <taxon>Neoptera</taxon>
        <taxon>Endopterygota</taxon>
        <taxon>Coleoptera</taxon>
        <taxon>Polyphaga</taxon>
        <taxon>Cucujiformia</taxon>
        <taxon>Chrysomeloidea</taxon>
        <taxon>Chrysomelidae</taxon>
        <taxon>Galerucinae</taxon>
        <taxon>Diabroticina</taxon>
        <taxon>Diabroticites</taxon>
        <taxon>Diabrotica</taxon>
    </lineage>
</organism>
<keyword evidence="2" id="KW-0732">Signal</keyword>
<accession>A0ABM5JMR7</accession>
<evidence type="ECO:0000256" key="1">
    <source>
        <dbReference type="SAM" id="MobiDB-lite"/>
    </source>
</evidence>
<feature type="region of interest" description="Disordered" evidence="1">
    <location>
        <begin position="126"/>
        <end position="174"/>
    </location>
</feature>
<keyword evidence="4" id="KW-1185">Reference proteome</keyword>
<sequence length="358" mass="39972">MLKTEYSITLIFSLIHVGHTIPPGENGKDLPNNFHLEQYQSRIKIPTGSGAASGSGCKFGKKPVKIYKTDGNGKTFLDIQYINVGYNYEYNINCGTVGGSESQYPSQDDNAITYGGGHKPHRPIFGGHHKPGFGNHHKPGIGNHHKPLGGNHQGTASEDTDLDETHNTNRPNRPFLSNFFGNRPFQNIFGQSHQSSEAQQPGVFNNIVNSFTSILPSPQDFGQGLGDGISSFILTIPQIGQSFQSLLPNFGNFFGGAPSVQNIPNPPSPVDPGDMTYNDEIKPVHEEHDPVTDPYKNRLRPATNFYPKYQNYHSRIRQEDYKISSRSFDRDVEEMINSRSFEGRRTQYKDNRNIKFLS</sequence>
<dbReference type="Proteomes" id="UP001652700">
    <property type="component" value="Unplaced"/>
</dbReference>
<evidence type="ECO:0000313" key="4">
    <source>
        <dbReference type="Proteomes" id="UP001652700"/>
    </source>
</evidence>
<reference evidence="3" key="1">
    <citation type="submission" date="2025-05" db="UniProtKB">
        <authorList>
            <consortium name="EnsemblMetazoa"/>
        </authorList>
    </citation>
    <scope>IDENTIFICATION</scope>
</reference>
<dbReference type="EnsemblMetazoa" id="XM_050643275.1">
    <property type="protein sequence ID" value="XP_050499232.1"/>
    <property type="gene ID" value="LOC126879925"/>
</dbReference>
<feature type="signal peptide" evidence="2">
    <location>
        <begin position="1"/>
        <end position="20"/>
    </location>
</feature>
<feature type="compositionally biased region" description="Basic residues" evidence="1">
    <location>
        <begin position="126"/>
        <end position="147"/>
    </location>
</feature>
<evidence type="ECO:0000313" key="3">
    <source>
        <dbReference type="EnsemblMetazoa" id="XP_050499232.1"/>
    </source>
</evidence>
<protein>
    <submittedName>
        <fullName evidence="3">Uncharacterized protein</fullName>
    </submittedName>
</protein>
<dbReference type="RefSeq" id="XP_050499232.1">
    <property type="nucleotide sequence ID" value="XM_050643275.1"/>
</dbReference>
<evidence type="ECO:0000256" key="2">
    <source>
        <dbReference type="SAM" id="SignalP"/>
    </source>
</evidence>
<dbReference type="GeneID" id="126879925"/>
<proteinExistence type="predicted"/>
<name>A0ABM5JMR7_DIAVI</name>
<feature type="chain" id="PRO_5047001294" evidence="2">
    <location>
        <begin position="21"/>
        <end position="358"/>
    </location>
</feature>